<dbReference type="HOGENOM" id="CLU_467092_0_0_1"/>
<organism evidence="2 3">
    <name type="scientific">Sphaerulina musiva (strain SO2202)</name>
    <name type="common">Poplar stem canker fungus</name>
    <name type="synonym">Septoria musiva</name>
    <dbReference type="NCBI Taxonomy" id="692275"/>
    <lineage>
        <taxon>Eukaryota</taxon>
        <taxon>Fungi</taxon>
        <taxon>Dikarya</taxon>
        <taxon>Ascomycota</taxon>
        <taxon>Pezizomycotina</taxon>
        <taxon>Dothideomycetes</taxon>
        <taxon>Dothideomycetidae</taxon>
        <taxon>Mycosphaerellales</taxon>
        <taxon>Mycosphaerellaceae</taxon>
        <taxon>Sphaerulina</taxon>
    </lineage>
</organism>
<evidence type="ECO:0000313" key="2">
    <source>
        <dbReference type="EMBL" id="EMF13524.1"/>
    </source>
</evidence>
<feature type="compositionally biased region" description="Polar residues" evidence="1">
    <location>
        <begin position="433"/>
        <end position="482"/>
    </location>
</feature>
<sequence>MGKSNKFDYSNRPNSGAKLGSIIGRDIEKEADKVVKDVERRARKSSTASSISAIGSLDITEALVHPLDIKAPSKQLGDEGACALAAGLEAALKAGTTRSAAVLLEDLNLSDNAITTITLAQLGPVIQRARYDLKTLNLANNNIRVENDQEAADWEIFLRSFEHCLKMRRLDLSGNRNLGARALEILARVHAQEPQINPVCARGDTSVISLDNEETHCQDEASSAHRDDAMTSGGIVKRRCGLRGIPYLTFTNVGLNDTGALWLSYVLEEHHYPIQLIDFLNATAANSGIKTYAQEAASLGLDWSTQEPLLSKDGVNLLKKTEAVRRQLMFDDGSIIEASMTEGLENTRARTHDRRGSIRSIATADGGEHELSELESLRTKLMRHIIADTGVAQVELWHTGLRAAISATVLTGLGPRVRDRNPAVFYTGPPLFRSSSTCNHPQPGNETRLQTPSNSSHGSPKSPGASRQGTYAHTLTATTIASTGEPELALTEVTNTPTTPRMIFKPHRKGAFSDGSDLQAVNQKLESLDVGDNGPHRFVRWQEDMVGRRGGSCVFRNTSVPSHLPKHLMDRIVGYTVTERKWQLLAEKQRRAVCAWGQNRNNFGASESWRKMPASSQVVSLLEVIECQSYRTV</sequence>
<dbReference type="EMBL" id="KB456263">
    <property type="protein sequence ID" value="EMF13524.1"/>
    <property type="molecule type" value="Genomic_DNA"/>
</dbReference>
<evidence type="ECO:0000256" key="1">
    <source>
        <dbReference type="SAM" id="MobiDB-lite"/>
    </source>
</evidence>
<feature type="region of interest" description="Disordered" evidence="1">
    <location>
        <begin position="428"/>
        <end position="501"/>
    </location>
</feature>
<proteinExistence type="predicted"/>
<dbReference type="SUPFAM" id="SSF52047">
    <property type="entry name" value="RNI-like"/>
    <property type="match status" value="1"/>
</dbReference>
<dbReference type="eggNOG" id="ENOG502S5T4">
    <property type="taxonomic scope" value="Eukaryota"/>
</dbReference>
<protein>
    <recommendedName>
        <fullName evidence="4">RNI-like protein</fullName>
    </recommendedName>
</protein>
<dbReference type="RefSeq" id="XP_016761645.1">
    <property type="nucleotide sequence ID" value="XM_016908863.1"/>
</dbReference>
<dbReference type="OMA" id="IKLACHD"/>
<feature type="region of interest" description="Disordered" evidence="1">
    <location>
        <begin position="1"/>
        <end position="21"/>
    </location>
</feature>
<dbReference type="Proteomes" id="UP000016931">
    <property type="component" value="Unassembled WGS sequence"/>
</dbReference>
<dbReference type="Gene3D" id="3.80.10.10">
    <property type="entry name" value="Ribonuclease Inhibitor"/>
    <property type="match status" value="1"/>
</dbReference>
<evidence type="ECO:0000313" key="3">
    <source>
        <dbReference type="Proteomes" id="UP000016931"/>
    </source>
</evidence>
<dbReference type="AlphaFoldDB" id="M3D6M4"/>
<dbReference type="OrthoDB" id="9876299at2759"/>
<accession>M3D6M4</accession>
<keyword evidence="3" id="KW-1185">Reference proteome</keyword>
<dbReference type="GeneID" id="27906000"/>
<reference evidence="2 3" key="1">
    <citation type="journal article" date="2012" name="PLoS Pathog.">
        <title>Diverse lifestyles and strategies of plant pathogenesis encoded in the genomes of eighteen Dothideomycetes fungi.</title>
        <authorList>
            <person name="Ohm R.A."/>
            <person name="Feau N."/>
            <person name="Henrissat B."/>
            <person name="Schoch C.L."/>
            <person name="Horwitz B.A."/>
            <person name="Barry K.W."/>
            <person name="Condon B.J."/>
            <person name="Copeland A.C."/>
            <person name="Dhillon B."/>
            <person name="Glaser F."/>
            <person name="Hesse C.N."/>
            <person name="Kosti I."/>
            <person name="LaButti K."/>
            <person name="Lindquist E.A."/>
            <person name="Lucas S."/>
            <person name="Salamov A.A."/>
            <person name="Bradshaw R.E."/>
            <person name="Ciuffetti L."/>
            <person name="Hamelin R.C."/>
            <person name="Kema G.H.J."/>
            <person name="Lawrence C."/>
            <person name="Scott J.A."/>
            <person name="Spatafora J.W."/>
            <person name="Turgeon B.G."/>
            <person name="de Wit P.J.G.M."/>
            <person name="Zhong S."/>
            <person name="Goodwin S.B."/>
            <person name="Grigoriev I.V."/>
        </authorList>
    </citation>
    <scope>NUCLEOTIDE SEQUENCE [LARGE SCALE GENOMIC DNA]</scope>
    <source>
        <strain evidence="2 3">SO2202</strain>
    </source>
</reference>
<gene>
    <name evidence="2" type="ORF">SEPMUDRAFT_42192</name>
</gene>
<dbReference type="InterPro" id="IPR032675">
    <property type="entry name" value="LRR_dom_sf"/>
</dbReference>
<name>M3D6M4_SPHMS</name>
<evidence type="ECO:0008006" key="4">
    <source>
        <dbReference type="Google" id="ProtNLM"/>
    </source>
</evidence>